<organism evidence="1 2">
    <name type="scientific">Paraburkholderia strydomiana</name>
    <dbReference type="NCBI Taxonomy" id="1245417"/>
    <lineage>
        <taxon>Bacteria</taxon>
        <taxon>Pseudomonadati</taxon>
        <taxon>Pseudomonadota</taxon>
        <taxon>Betaproteobacteria</taxon>
        <taxon>Burkholderiales</taxon>
        <taxon>Burkholderiaceae</taxon>
        <taxon>Paraburkholderia</taxon>
    </lineage>
</organism>
<proteinExistence type="predicted"/>
<feature type="non-terminal residue" evidence="1">
    <location>
        <position position="80"/>
    </location>
</feature>
<accession>A0ABW9ESE8</accession>
<gene>
    <name evidence="1" type="ORF">PQQ73_37690</name>
</gene>
<comment type="caution">
    <text evidence="1">The sequence shown here is derived from an EMBL/GenBank/DDBJ whole genome shotgun (WGS) entry which is preliminary data.</text>
</comment>
<evidence type="ECO:0000313" key="2">
    <source>
        <dbReference type="Proteomes" id="UP001629392"/>
    </source>
</evidence>
<protein>
    <submittedName>
        <fullName evidence="1">Uncharacterized protein</fullName>
    </submittedName>
</protein>
<keyword evidence="2" id="KW-1185">Reference proteome</keyword>
<evidence type="ECO:0000313" key="1">
    <source>
        <dbReference type="EMBL" id="MFM0722017.1"/>
    </source>
</evidence>
<reference evidence="1 2" key="1">
    <citation type="journal article" date="2024" name="Chem. Sci.">
        <title>Discovery of megapolipeptins by genome mining of a Burkholderiales bacteria collection.</title>
        <authorList>
            <person name="Paulo B.S."/>
            <person name="Recchia M.J.J."/>
            <person name="Lee S."/>
            <person name="Fergusson C.H."/>
            <person name="Romanowski S.B."/>
            <person name="Hernandez A."/>
            <person name="Krull N."/>
            <person name="Liu D.Y."/>
            <person name="Cavanagh H."/>
            <person name="Bos A."/>
            <person name="Gray C.A."/>
            <person name="Murphy B.T."/>
            <person name="Linington R.G."/>
            <person name="Eustaquio A.S."/>
        </authorList>
    </citation>
    <scope>NUCLEOTIDE SEQUENCE [LARGE SCALE GENOMIC DNA]</scope>
    <source>
        <strain evidence="1 2">RL17-350-BIC-E</strain>
    </source>
</reference>
<dbReference type="RefSeq" id="WP_408158172.1">
    <property type="nucleotide sequence ID" value="NZ_JAQQCL010000079.1"/>
</dbReference>
<name>A0ABW9ESE8_9BURK</name>
<dbReference type="EMBL" id="JAQQCL010000079">
    <property type="protein sequence ID" value="MFM0722017.1"/>
    <property type="molecule type" value="Genomic_DNA"/>
</dbReference>
<sequence length="80" mass="8660">MDARTDTPRHLDILGIGEPFATRWRLSLVFGLLVYVGYRPIFGAPAGDRANCGGLGWVIDPDGNVLASTSQEQPYVAVDI</sequence>
<dbReference type="Proteomes" id="UP001629392">
    <property type="component" value="Unassembled WGS sequence"/>
</dbReference>